<reference evidence="1" key="1">
    <citation type="journal article" date="2020" name="Stud. Mycol.">
        <title>101 Dothideomycetes genomes: a test case for predicting lifestyles and emergence of pathogens.</title>
        <authorList>
            <person name="Haridas S."/>
            <person name="Albert R."/>
            <person name="Binder M."/>
            <person name="Bloem J."/>
            <person name="Labutti K."/>
            <person name="Salamov A."/>
            <person name="Andreopoulos B."/>
            <person name="Baker S."/>
            <person name="Barry K."/>
            <person name="Bills G."/>
            <person name="Bluhm B."/>
            <person name="Cannon C."/>
            <person name="Castanera R."/>
            <person name="Culley D."/>
            <person name="Daum C."/>
            <person name="Ezra D."/>
            <person name="Gonzalez J."/>
            <person name="Henrissat B."/>
            <person name="Kuo A."/>
            <person name="Liang C."/>
            <person name="Lipzen A."/>
            <person name="Lutzoni F."/>
            <person name="Magnuson J."/>
            <person name="Mondo S."/>
            <person name="Nolan M."/>
            <person name="Ohm R."/>
            <person name="Pangilinan J."/>
            <person name="Park H.-J."/>
            <person name="Ramirez L."/>
            <person name="Alfaro M."/>
            <person name="Sun H."/>
            <person name="Tritt A."/>
            <person name="Yoshinaga Y."/>
            <person name="Zwiers L.-H."/>
            <person name="Turgeon B."/>
            <person name="Goodwin S."/>
            <person name="Spatafora J."/>
            <person name="Crous P."/>
            <person name="Grigoriev I."/>
        </authorList>
    </citation>
    <scope>NUCLEOTIDE SEQUENCE</scope>
    <source>
        <strain evidence="1">CBS 525.71</strain>
    </source>
</reference>
<sequence length="348" mass="40313">MLWSGAIHKEMSTLMLCSCQHIVVRRSNQSAAITETMGEHTSSSLLQLPRKLRDRIWSYAYGDLIVHAEPACVDQKMNPSGNYAFRYVLCQQLGSSSDSLKMLECCPGAKRGSANGERTPFFWPIVNKQFWAETIEIFYASATFKVAGSVDLYILASSQQQSVRRMRKLEVRIGLGIRHHNRIWSPARCSSVIKHFENLRGLTLLIGLVVEDDSNYTGTCVNYNYDNGKRIGTVIRGSRMEGWVWEEQRNWFPVFLRSFQQHHLQDNLTRVAVIDRRKQNRGRAFNYHEKDPRSREKDLWREDVVIQEALRQDLAVSMRAVLLGQNISQLFPDWEVENERLLEENERT</sequence>
<organism evidence="1 2">
    <name type="scientific">Macroventuria anomochaeta</name>
    <dbReference type="NCBI Taxonomy" id="301207"/>
    <lineage>
        <taxon>Eukaryota</taxon>
        <taxon>Fungi</taxon>
        <taxon>Dikarya</taxon>
        <taxon>Ascomycota</taxon>
        <taxon>Pezizomycotina</taxon>
        <taxon>Dothideomycetes</taxon>
        <taxon>Pleosporomycetidae</taxon>
        <taxon>Pleosporales</taxon>
        <taxon>Pleosporineae</taxon>
        <taxon>Didymellaceae</taxon>
        <taxon>Macroventuria</taxon>
    </lineage>
</organism>
<dbReference type="Proteomes" id="UP000799754">
    <property type="component" value="Unassembled WGS sequence"/>
</dbReference>
<accession>A0ACB6S289</accession>
<keyword evidence="2" id="KW-1185">Reference proteome</keyword>
<evidence type="ECO:0000313" key="1">
    <source>
        <dbReference type="EMBL" id="KAF2628386.1"/>
    </source>
</evidence>
<proteinExistence type="predicted"/>
<evidence type="ECO:0000313" key="2">
    <source>
        <dbReference type="Proteomes" id="UP000799754"/>
    </source>
</evidence>
<name>A0ACB6S289_9PLEO</name>
<comment type="caution">
    <text evidence="1">The sequence shown here is derived from an EMBL/GenBank/DDBJ whole genome shotgun (WGS) entry which is preliminary data.</text>
</comment>
<gene>
    <name evidence="1" type="ORF">BU25DRAFT_447880</name>
</gene>
<protein>
    <submittedName>
        <fullName evidence="1">Uncharacterized protein</fullName>
    </submittedName>
</protein>
<dbReference type="EMBL" id="MU006713">
    <property type="protein sequence ID" value="KAF2628386.1"/>
    <property type="molecule type" value="Genomic_DNA"/>
</dbReference>